<feature type="region of interest" description="Disordered" evidence="1">
    <location>
        <begin position="163"/>
        <end position="318"/>
    </location>
</feature>
<gene>
    <name evidence="2" type="ORF">TWF679_002639</name>
</gene>
<organism evidence="2 3">
    <name type="scientific">Orbilia oligospora</name>
    <name type="common">Nematode-trapping fungus</name>
    <name type="synonym">Arthrobotrys oligospora</name>
    <dbReference type="NCBI Taxonomy" id="2813651"/>
    <lineage>
        <taxon>Eukaryota</taxon>
        <taxon>Fungi</taxon>
        <taxon>Dikarya</taxon>
        <taxon>Ascomycota</taxon>
        <taxon>Pezizomycotina</taxon>
        <taxon>Orbiliomycetes</taxon>
        <taxon>Orbiliales</taxon>
        <taxon>Orbiliaceae</taxon>
        <taxon>Orbilia</taxon>
    </lineage>
</organism>
<feature type="compositionally biased region" description="Polar residues" evidence="1">
    <location>
        <begin position="62"/>
        <end position="110"/>
    </location>
</feature>
<reference evidence="2" key="1">
    <citation type="submission" date="2019-06" db="EMBL/GenBank/DDBJ databases">
        <authorList>
            <person name="Palmer J.M."/>
        </authorList>
    </citation>
    <scope>NUCLEOTIDE SEQUENCE</scope>
    <source>
        <strain evidence="2">TWF679</strain>
    </source>
</reference>
<sequence>MSKGNDEQAGSDDASKASRPSTISRYIFLWFIFDMLYKYEDISLRDIPSILREIEEWAQRKMTSAGSAHTPQQVPLQPTTAAAPNHFTSNNRQRNPNGTTQVLASSSTGRTETRAAPPLSSAQKSSRHINDSAARAQASTLEEQDVLKQQRLREVNIDALRHFQGDKNGSTSTWGGGVNSSGRMSSTTTYTLEPPRPVGPATMNHEKPKMPSTTSSNPTKPRSSSKPAGVLTSKHYANQSKHAPGSEKEVRQDAKPNAGVEERRRGGGTEWRPLLASPTPEPPLHTSRNHHVYPNDNPAREYPKTSRGRYVHFDGPAE</sequence>
<name>A0A8H8UT05_ORBOL</name>
<feature type="region of interest" description="Disordered" evidence="1">
    <location>
        <begin position="62"/>
        <end position="142"/>
    </location>
</feature>
<protein>
    <submittedName>
        <fullName evidence="2">Uncharacterized protein</fullName>
    </submittedName>
</protein>
<feature type="compositionally biased region" description="Polar residues" evidence="1">
    <location>
        <begin position="180"/>
        <end position="191"/>
    </location>
</feature>
<evidence type="ECO:0000313" key="3">
    <source>
        <dbReference type="Proteomes" id="UP000614610"/>
    </source>
</evidence>
<dbReference type="EMBL" id="WIWT01000149">
    <property type="protein sequence ID" value="KAF3197804.1"/>
    <property type="molecule type" value="Genomic_DNA"/>
</dbReference>
<dbReference type="AlphaFoldDB" id="A0A8H8UT05"/>
<dbReference type="Proteomes" id="UP000614610">
    <property type="component" value="Unassembled WGS sequence"/>
</dbReference>
<evidence type="ECO:0000313" key="2">
    <source>
        <dbReference type="EMBL" id="KAF3197804.1"/>
    </source>
</evidence>
<proteinExistence type="predicted"/>
<accession>A0A8H8UT05</accession>
<comment type="caution">
    <text evidence="2">The sequence shown here is derived from an EMBL/GenBank/DDBJ whole genome shotgun (WGS) entry which is preliminary data.</text>
</comment>
<feature type="compositionally biased region" description="Basic and acidic residues" evidence="1">
    <location>
        <begin position="244"/>
        <end position="267"/>
    </location>
</feature>
<evidence type="ECO:0000256" key="1">
    <source>
        <dbReference type="SAM" id="MobiDB-lite"/>
    </source>
</evidence>
<feature type="compositionally biased region" description="Polar residues" evidence="1">
    <location>
        <begin position="211"/>
        <end position="226"/>
    </location>
</feature>